<dbReference type="InterPro" id="IPR000742">
    <property type="entry name" value="EGF"/>
</dbReference>
<dbReference type="PROSITE" id="PS50026">
    <property type="entry name" value="EGF_3"/>
    <property type="match status" value="1"/>
</dbReference>
<dbReference type="PANTHER" id="PTHR12199">
    <property type="entry name" value="INTERPHOTORECEPTOR MATRIX PROTEOGLYCAN"/>
    <property type="match status" value="1"/>
</dbReference>
<feature type="disulfide bond" evidence="11">
    <location>
        <begin position="362"/>
        <end position="379"/>
    </location>
</feature>
<proteinExistence type="predicted"/>
<keyword evidence="6" id="KW-0358">Heparin-binding</keyword>
<comment type="caution">
    <text evidence="11">Lacks conserved residue(s) required for the propagation of feature annotation.</text>
</comment>
<dbReference type="PROSITE" id="PS50024">
    <property type="entry name" value="SEA"/>
    <property type="match status" value="1"/>
</dbReference>
<sequence length="431" mass="47264">IEEEYLSGDPAPETIPPKELLPEPLSPDLPKSSTLPEPPVETEASGSGRDNLDSLNEPSIEKGQMSLVENEDVKSEAEPENVDLATTFKEEHQDEVEITVELEISTVLTKKAVEEGHPALLPPTETVNIQSEVSEPDVTRTTPQSDVDEPVVGPPEDSNEEGKDPDGDVDVNGVLTYPEKPGFDEKGFDEIIESDGSEVKDGSFGKAMNIETPEILGDLVEDEILLVNKENPKLSTTEFPRHPLPTAQSPEKEFPFTMISSIIPDAPHDTAITSLVKLVPYLQSNLSHFENLEILNFRNGSIVVNSRMKFGKPVARGVTTTVYLILEDFCNTAYQTMNLAIDKYSLDVESGDQADPCKFQACNEYAQCKVNKWSGEAECVCNAGYFSVDGLPCQSICELQTDFCLNDGKCDIIPGQGAICRWARDYDCVCV</sequence>
<keyword evidence="4" id="KW-0964">Secreted</keyword>
<protein>
    <recommendedName>
        <fullName evidence="17">Interphotoreceptor matrix proteoglycan 2</fullName>
    </recommendedName>
</protein>
<keyword evidence="9" id="KW-0325">Glycoprotein</keyword>
<comment type="caution">
    <text evidence="15">The sequence shown here is derived from an EMBL/GenBank/DDBJ whole genome shotgun (WGS) entry which is preliminary data.</text>
</comment>
<evidence type="ECO:0000313" key="16">
    <source>
        <dbReference type="Proteomes" id="UP001476798"/>
    </source>
</evidence>
<evidence type="ECO:0000313" key="15">
    <source>
        <dbReference type="EMBL" id="MEQ2159420.1"/>
    </source>
</evidence>
<keyword evidence="16" id="KW-1185">Reference proteome</keyword>
<evidence type="ECO:0000256" key="5">
    <source>
        <dbReference type="ARBA" id="ARBA00022530"/>
    </source>
</evidence>
<comment type="subcellular location">
    <subcellularLocation>
        <location evidence="2">Cell projection</location>
        <location evidence="2">Cilium</location>
        <location evidence="2">Photoreceptor outer segment</location>
    </subcellularLocation>
    <subcellularLocation>
        <location evidence="1">Photoreceptor inner segment</location>
    </subcellularLocation>
    <subcellularLocation>
        <location evidence="3">Secreted</location>
        <location evidence="3">Extracellular space</location>
        <location evidence="3">Extracellular matrix</location>
        <location evidence="3">Interphotoreceptor matrix</location>
    </subcellularLocation>
</comment>
<keyword evidence="7" id="KW-0732">Signal</keyword>
<evidence type="ECO:0000256" key="2">
    <source>
        <dbReference type="ARBA" id="ARBA00004504"/>
    </source>
</evidence>
<evidence type="ECO:0000256" key="9">
    <source>
        <dbReference type="ARBA" id="ARBA00023180"/>
    </source>
</evidence>
<keyword evidence="10" id="KW-0966">Cell projection</keyword>
<feature type="domain" description="EGF-like" evidence="14">
    <location>
        <begin position="353"/>
        <end position="394"/>
    </location>
</feature>
<feature type="domain" description="SEA" evidence="13">
    <location>
        <begin position="233"/>
        <end position="353"/>
    </location>
</feature>
<name>A0ABV0MJY9_9TELE</name>
<evidence type="ECO:0000256" key="3">
    <source>
        <dbReference type="ARBA" id="ARBA00004593"/>
    </source>
</evidence>
<evidence type="ECO:0000256" key="6">
    <source>
        <dbReference type="ARBA" id="ARBA00022674"/>
    </source>
</evidence>
<dbReference type="PROSITE" id="PS01186">
    <property type="entry name" value="EGF_2"/>
    <property type="match status" value="1"/>
</dbReference>
<dbReference type="Proteomes" id="UP001476798">
    <property type="component" value="Unassembled WGS sequence"/>
</dbReference>
<feature type="compositionally biased region" description="Polar residues" evidence="12">
    <location>
        <begin position="125"/>
        <end position="145"/>
    </location>
</feature>
<evidence type="ECO:0000256" key="10">
    <source>
        <dbReference type="ARBA" id="ARBA00023273"/>
    </source>
</evidence>
<keyword evidence="11" id="KW-0245">EGF-like domain</keyword>
<dbReference type="PANTHER" id="PTHR12199:SF4">
    <property type="entry name" value="INTERPHOTORECEPTOR MATRIX PROTEOGLYCAN 2"/>
    <property type="match status" value="1"/>
</dbReference>
<feature type="region of interest" description="Disordered" evidence="12">
    <location>
        <begin position="1"/>
        <end position="81"/>
    </location>
</feature>
<dbReference type="SUPFAM" id="SSF82671">
    <property type="entry name" value="SEA domain"/>
    <property type="match status" value="1"/>
</dbReference>
<evidence type="ECO:0008006" key="17">
    <source>
        <dbReference type="Google" id="ProtNLM"/>
    </source>
</evidence>
<keyword evidence="5" id="KW-0272">Extracellular matrix</keyword>
<keyword evidence="8" id="KW-0677">Repeat</keyword>
<feature type="region of interest" description="Disordered" evidence="12">
    <location>
        <begin position="115"/>
        <end position="187"/>
    </location>
</feature>
<feature type="compositionally biased region" description="Low complexity" evidence="12">
    <location>
        <begin position="22"/>
        <end position="33"/>
    </location>
</feature>
<evidence type="ECO:0000256" key="1">
    <source>
        <dbReference type="ARBA" id="ARBA00004437"/>
    </source>
</evidence>
<reference evidence="15 16" key="1">
    <citation type="submission" date="2021-06" db="EMBL/GenBank/DDBJ databases">
        <authorList>
            <person name="Palmer J.M."/>
        </authorList>
    </citation>
    <scope>NUCLEOTIDE SEQUENCE [LARGE SCALE GENOMIC DNA]</scope>
    <source>
        <strain evidence="15 16">GA_2019</strain>
        <tissue evidence="15">Muscle</tissue>
    </source>
</reference>
<dbReference type="InterPro" id="IPR039861">
    <property type="entry name" value="IMPG"/>
</dbReference>
<feature type="non-terminal residue" evidence="15">
    <location>
        <position position="1"/>
    </location>
</feature>
<evidence type="ECO:0000256" key="12">
    <source>
        <dbReference type="SAM" id="MobiDB-lite"/>
    </source>
</evidence>
<evidence type="ECO:0000256" key="4">
    <source>
        <dbReference type="ARBA" id="ARBA00022525"/>
    </source>
</evidence>
<dbReference type="EMBL" id="JAHRIO010002341">
    <property type="protein sequence ID" value="MEQ2159420.1"/>
    <property type="molecule type" value="Genomic_DNA"/>
</dbReference>
<evidence type="ECO:0000256" key="11">
    <source>
        <dbReference type="PROSITE-ProRule" id="PRU00076"/>
    </source>
</evidence>
<gene>
    <name evidence="15" type="ORF">GOODEAATRI_022657</name>
</gene>
<evidence type="ECO:0000256" key="8">
    <source>
        <dbReference type="ARBA" id="ARBA00022737"/>
    </source>
</evidence>
<evidence type="ECO:0000256" key="7">
    <source>
        <dbReference type="ARBA" id="ARBA00022729"/>
    </source>
</evidence>
<dbReference type="InterPro" id="IPR036364">
    <property type="entry name" value="SEA_dom_sf"/>
</dbReference>
<evidence type="ECO:0000259" key="13">
    <source>
        <dbReference type="PROSITE" id="PS50024"/>
    </source>
</evidence>
<accession>A0ABV0MJY9</accession>
<keyword evidence="11" id="KW-1015">Disulfide bond</keyword>
<dbReference type="InterPro" id="IPR000082">
    <property type="entry name" value="SEA_dom"/>
</dbReference>
<evidence type="ECO:0000259" key="14">
    <source>
        <dbReference type="PROSITE" id="PS50026"/>
    </source>
</evidence>
<organism evidence="15 16">
    <name type="scientific">Goodea atripinnis</name>
    <dbReference type="NCBI Taxonomy" id="208336"/>
    <lineage>
        <taxon>Eukaryota</taxon>
        <taxon>Metazoa</taxon>
        <taxon>Chordata</taxon>
        <taxon>Craniata</taxon>
        <taxon>Vertebrata</taxon>
        <taxon>Euteleostomi</taxon>
        <taxon>Actinopterygii</taxon>
        <taxon>Neopterygii</taxon>
        <taxon>Teleostei</taxon>
        <taxon>Neoteleostei</taxon>
        <taxon>Acanthomorphata</taxon>
        <taxon>Ovalentaria</taxon>
        <taxon>Atherinomorphae</taxon>
        <taxon>Cyprinodontiformes</taxon>
        <taxon>Goodeidae</taxon>
        <taxon>Goodea</taxon>
    </lineage>
</organism>